<dbReference type="InterPro" id="IPR055414">
    <property type="entry name" value="LRR_R13L4/SHOC2-like"/>
</dbReference>
<feature type="region of interest" description="Disordered" evidence="6">
    <location>
        <begin position="135"/>
        <end position="174"/>
    </location>
</feature>
<accession>A0ABR0U5E1</accession>
<evidence type="ECO:0000256" key="2">
    <source>
        <dbReference type="ARBA" id="ARBA00022614"/>
    </source>
</evidence>
<feature type="compositionally biased region" description="Polar residues" evidence="6">
    <location>
        <begin position="143"/>
        <end position="174"/>
    </location>
</feature>
<keyword evidence="5" id="KW-0547">Nucleotide-binding</keyword>
<keyword evidence="9" id="KW-1185">Reference proteome</keyword>
<evidence type="ECO:0000313" key="9">
    <source>
        <dbReference type="Proteomes" id="UP001318860"/>
    </source>
</evidence>
<gene>
    <name evidence="8" type="ORF">DH2020_048789</name>
</gene>
<evidence type="ECO:0000256" key="4">
    <source>
        <dbReference type="ARBA" id="ARBA00022821"/>
    </source>
</evidence>
<dbReference type="Proteomes" id="UP001318860">
    <property type="component" value="Unassembled WGS sequence"/>
</dbReference>
<keyword evidence="3" id="KW-0677">Repeat</keyword>
<evidence type="ECO:0000256" key="5">
    <source>
        <dbReference type="ARBA" id="ARBA00022840"/>
    </source>
</evidence>
<dbReference type="PANTHER" id="PTHR15140">
    <property type="entry name" value="TUBULIN-SPECIFIC CHAPERONE E"/>
    <property type="match status" value="1"/>
</dbReference>
<keyword evidence="2" id="KW-0433">Leucine-rich repeat</keyword>
<sequence>MAYAAVILLMRNLEEILLPDSYPIHLKKDQIEYLQKEFSLFLKLFMEDSQESEYDHEVAEKLEIKIRDLAHKVTDFIDAQIYIINARPAFLPERDLGLKKISLIAHQSFAQIVDEIKPVKLEVVQLFENMKSDGKTIPAPQDLTPSSSNSPQDLTPSSSNSPQDLTPSSSNTENKLVGIDTDIEELLERLNLIHLRYLALAINCELPRSIFKLQNLKTLIIDHIWEGGQYLPWEIWKMPQLRHIRLKRGCYFPHPYSRGVEDKGQLVLKNLHTLSTIIGPVSCSIQVFSCLPGLRKLKIFATENDSQTDRSSNSLTNLVCLNQLETLKCSFLYRPREHQLPRGHNFPANLKKLALSGSYLPWEDMATLAVLPKLEVLKLTSFAFDGYKWTTVEDGFVELKILLLENSDPKIWDADDFHFPKLQQLVLRECHRLTEIPEGIGNILTLQMIEVQDCSFCVIQSARKIHEQQQMLGNFEVGVQLLVREIKKARWVFAMKSPSPLSKGGFAYLLD</sequence>
<dbReference type="Gene3D" id="3.80.10.10">
    <property type="entry name" value="Ribonuclease Inhibitor"/>
    <property type="match status" value="1"/>
</dbReference>
<reference evidence="8 9" key="1">
    <citation type="journal article" date="2021" name="Comput. Struct. Biotechnol. J.">
        <title>De novo genome assembly of the potent medicinal plant Rehmannia glutinosa using nanopore technology.</title>
        <authorList>
            <person name="Ma L."/>
            <person name="Dong C."/>
            <person name="Song C."/>
            <person name="Wang X."/>
            <person name="Zheng X."/>
            <person name="Niu Y."/>
            <person name="Chen S."/>
            <person name="Feng W."/>
        </authorList>
    </citation>
    <scope>NUCLEOTIDE SEQUENCE [LARGE SCALE GENOMIC DNA]</scope>
    <source>
        <strain evidence="8">DH-2019</strain>
    </source>
</reference>
<evidence type="ECO:0000259" key="7">
    <source>
        <dbReference type="Pfam" id="PF23598"/>
    </source>
</evidence>
<dbReference type="EMBL" id="JABTTQ020003441">
    <property type="protein sequence ID" value="KAK6117462.1"/>
    <property type="molecule type" value="Genomic_DNA"/>
</dbReference>
<dbReference type="InterPro" id="IPR032675">
    <property type="entry name" value="LRR_dom_sf"/>
</dbReference>
<feature type="domain" description="Disease resistance R13L4/SHOC-2-like LRR" evidence="7">
    <location>
        <begin position="191"/>
        <end position="455"/>
    </location>
</feature>
<dbReference type="SUPFAM" id="SSF52058">
    <property type="entry name" value="L domain-like"/>
    <property type="match status" value="1"/>
</dbReference>
<evidence type="ECO:0000256" key="1">
    <source>
        <dbReference type="ARBA" id="ARBA00008894"/>
    </source>
</evidence>
<keyword evidence="4" id="KW-0611">Plant defense</keyword>
<name>A0ABR0U5E1_REHGL</name>
<evidence type="ECO:0000313" key="8">
    <source>
        <dbReference type="EMBL" id="KAK6117462.1"/>
    </source>
</evidence>
<dbReference type="Pfam" id="PF23598">
    <property type="entry name" value="LRR_14"/>
    <property type="match status" value="1"/>
</dbReference>
<proteinExistence type="inferred from homology"/>
<keyword evidence="5" id="KW-0067">ATP-binding</keyword>
<dbReference type="InterPro" id="IPR038005">
    <property type="entry name" value="RX-like_CC"/>
</dbReference>
<organism evidence="8 9">
    <name type="scientific">Rehmannia glutinosa</name>
    <name type="common">Chinese foxglove</name>
    <dbReference type="NCBI Taxonomy" id="99300"/>
    <lineage>
        <taxon>Eukaryota</taxon>
        <taxon>Viridiplantae</taxon>
        <taxon>Streptophyta</taxon>
        <taxon>Embryophyta</taxon>
        <taxon>Tracheophyta</taxon>
        <taxon>Spermatophyta</taxon>
        <taxon>Magnoliopsida</taxon>
        <taxon>eudicotyledons</taxon>
        <taxon>Gunneridae</taxon>
        <taxon>Pentapetalae</taxon>
        <taxon>asterids</taxon>
        <taxon>lamiids</taxon>
        <taxon>Lamiales</taxon>
        <taxon>Orobanchaceae</taxon>
        <taxon>Rehmannieae</taxon>
        <taxon>Rehmannia</taxon>
    </lineage>
</organism>
<dbReference type="PANTHER" id="PTHR15140:SF37">
    <property type="entry name" value="UBIQUITIN-LIKE DOMAIN-CONTAINING PROTEIN"/>
    <property type="match status" value="1"/>
</dbReference>
<dbReference type="CDD" id="cd14798">
    <property type="entry name" value="RX-CC_like"/>
    <property type="match status" value="1"/>
</dbReference>
<protein>
    <recommendedName>
        <fullName evidence="7">Disease resistance R13L4/SHOC-2-like LRR domain-containing protein</fullName>
    </recommendedName>
</protein>
<dbReference type="Gene3D" id="1.20.5.4130">
    <property type="match status" value="1"/>
</dbReference>
<comment type="similarity">
    <text evidence="1">Belongs to the disease resistance NB-LRR family.</text>
</comment>
<evidence type="ECO:0000256" key="6">
    <source>
        <dbReference type="SAM" id="MobiDB-lite"/>
    </source>
</evidence>
<comment type="caution">
    <text evidence="8">The sequence shown here is derived from an EMBL/GenBank/DDBJ whole genome shotgun (WGS) entry which is preliminary data.</text>
</comment>
<evidence type="ECO:0000256" key="3">
    <source>
        <dbReference type="ARBA" id="ARBA00022737"/>
    </source>
</evidence>